<accession>A0AAU9WH31</accession>
<evidence type="ECO:0000313" key="2">
    <source>
        <dbReference type="EMBL" id="CAH3110150.1"/>
    </source>
</evidence>
<dbReference type="PANTHER" id="PTHR21301:SF10">
    <property type="entry name" value="REVERSE TRANSCRIPTASE DOMAIN-CONTAINING PROTEIN"/>
    <property type="match status" value="1"/>
</dbReference>
<dbReference type="PANTHER" id="PTHR21301">
    <property type="entry name" value="REVERSE TRANSCRIPTASE"/>
    <property type="match status" value="1"/>
</dbReference>
<keyword evidence="3" id="KW-1185">Reference proteome</keyword>
<reference evidence="2 3" key="1">
    <citation type="submission" date="2022-05" db="EMBL/GenBank/DDBJ databases">
        <authorList>
            <consortium name="Genoscope - CEA"/>
            <person name="William W."/>
        </authorList>
    </citation>
    <scope>NUCLEOTIDE SEQUENCE [LARGE SCALE GENOMIC DNA]</scope>
</reference>
<gene>
    <name evidence="2" type="ORF">PMEA_00004222</name>
</gene>
<dbReference type="AlphaFoldDB" id="A0AAU9WH31"/>
<feature type="non-terminal residue" evidence="2">
    <location>
        <position position="1"/>
    </location>
</feature>
<name>A0AAU9WH31_9CNID</name>
<dbReference type="EMBL" id="CALNXJ010000012">
    <property type="protein sequence ID" value="CAH3110150.1"/>
    <property type="molecule type" value="Genomic_DNA"/>
</dbReference>
<comment type="caution">
    <text evidence="2">The sequence shown here is derived from an EMBL/GenBank/DDBJ whole genome shotgun (WGS) entry which is preliminary data.</text>
</comment>
<sequence>VTNDSSPENLKTVVTIPENLLLSDSEKSVLSKGLNFVPISQKTDEFSVKQDVEKFLRRVQLKAFFHDKEDDSNTSNKDTFKTLQNLTLINQNIVKNTINDLIAKQELPATAKNLIITTPRTSCIYFLPKIHKPNNPGRPIVSACSCPTEVISSYLDKIKAPIVKTLPSYIKDSQHALEIFRDFSFLDQNKLIFTMDITSLYTVIPNDEGLRAHKHVFDLRTVKEPSSETLLRLAELLTQFITAVNSFHPALKYTWEISDTSLAFLDIKISIEGNGLCSSVYYKPTDSHSYLLHSSSHPSHVKNSIPFSQFLRLRRLCSDDSDFPEKQT</sequence>
<dbReference type="Pfam" id="PF26215">
    <property type="entry name" value="HTH_animal"/>
    <property type="match status" value="1"/>
</dbReference>
<dbReference type="Proteomes" id="UP001159428">
    <property type="component" value="Unassembled WGS sequence"/>
</dbReference>
<organism evidence="2 3">
    <name type="scientific">Pocillopora meandrina</name>
    <dbReference type="NCBI Taxonomy" id="46732"/>
    <lineage>
        <taxon>Eukaryota</taxon>
        <taxon>Metazoa</taxon>
        <taxon>Cnidaria</taxon>
        <taxon>Anthozoa</taxon>
        <taxon>Hexacorallia</taxon>
        <taxon>Scleractinia</taxon>
        <taxon>Astrocoeniina</taxon>
        <taxon>Pocilloporidae</taxon>
        <taxon>Pocillopora</taxon>
    </lineage>
</organism>
<protein>
    <recommendedName>
        <fullName evidence="1">Helix-turn-helix domain-containing protein</fullName>
    </recommendedName>
</protein>
<feature type="non-terminal residue" evidence="2">
    <location>
        <position position="328"/>
    </location>
</feature>
<evidence type="ECO:0000313" key="3">
    <source>
        <dbReference type="Proteomes" id="UP001159428"/>
    </source>
</evidence>
<evidence type="ECO:0000259" key="1">
    <source>
        <dbReference type="Pfam" id="PF26215"/>
    </source>
</evidence>
<feature type="domain" description="Helix-turn-helix" evidence="1">
    <location>
        <begin position="290"/>
        <end position="323"/>
    </location>
</feature>
<dbReference type="InterPro" id="IPR058912">
    <property type="entry name" value="HTH_animal"/>
</dbReference>
<proteinExistence type="predicted"/>